<protein>
    <submittedName>
        <fullName evidence="2">Uncharacterized protein</fullName>
    </submittedName>
</protein>
<feature type="transmembrane region" description="Helical" evidence="1">
    <location>
        <begin position="140"/>
        <end position="159"/>
    </location>
</feature>
<dbReference type="EMBL" id="FNWQ01000003">
    <property type="protein sequence ID" value="SEH35943.1"/>
    <property type="molecule type" value="Genomic_DNA"/>
</dbReference>
<accession>A0A1H6HPM9</accession>
<keyword evidence="1" id="KW-0812">Transmembrane</keyword>
<dbReference type="Proteomes" id="UP000198561">
    <property type="component" value="Unassembled WGS sequence"/>
</dbReference>
<reference evidence="2 3" key="1">
    <citation type="submission" date="2016-10" db="EMBL/GenBank/DDBJ databases">
        <authorList>
            <person name="de Groot N.N."/>
        </authorList>
    </citation>
    <scope>NUCLEOTIDE SEQUENCE [LARGE SCALE GENOMIC DNA]</scope>
    <source>
        <strain evidence="2 3">DSM 23031</strain>
    </source>
</reference>
<evidence type="ECO:0000313" key="3">
    <source>
        <dbReference type="Proteomes" id="UP000198561"/>
    </source>
</evidence>
<dbReference type="AlphaFoldDB" id="A0A1H6HPM9"/>
<sequence>MSKRKLLIQAVFEQAKKESGRDTKSGIASYLWTYFEEHLNYIISDKTFIRYYEAFLENDKEVNINPDRLDKLSQYVGYNSFKDFNYTFEKKIEKEGDSTTSVRFLLDGEEISVPEKIFQIIIKISNNSNFNVPDFVKKNGLGVIEFVFVVLLVTGGLVFSNKIDDKKGKENTFGIASFISPAKNYMYWNGDKFVETDSSYIGPEFEVVARNEHKIRHFKRITRKDTMNVENSIGKTWYSKVNGKVEFFTMDGTDPDNKKELKRATEYIIRKYSGERPELNKED</sequence>
<proteinExistence type="predicted"/>
<evidence type="ECO:0000313" key="2">
    <source>
        <dbReference type="EMBL" id="SEH35943.1"/>
    </source>
</evidence>
<organism evidence="2 3">
    <name type="scientific">Chryseobacterium culicis</name>
    <dbReference type="NCBI Taxonomy" id="680127"/>
    <lineage>
        <taxon>Bacteria</taxon>
        <taxon>Pseudomonadati</taxon>
        <taxon>Bacteroidota</taxon>
        <taxon>Flavobacteriia</taxon>
        <taxon>Flavobacteriales</taxon>
        <taxon>Weeksellaceae</taxon>
        <taxon>Chryseobacterium group</taxon>
        <taxon>Chryseobacterium</taxon>
    </lineage>
</organism>
<dbReference type="RefSeq" id="WP_089693515.1">
    <property type="nucleotide sequence ID" value="NZ_FNWQ01000003.1"/>
</dbReference>
<name>A0A1H6HPM9_CHRCI</name>
<evidence type="ECO:0000256" key="1">
    <source>
        <dbReference type="SAM" id="Phobius"/>
    </source>
</evidence>
<dbReference type="STRING" id="680127.SAMN05421593_3214"/>
<dbReference type="OrthoDB" id="1340494at2"/>
<keyword evidence="1" id="KW-1133">Transmembrane helix</keyword>
<gene>
    <name evidence="2" type="ORF">SAMN05421593_3214</name>
</gene>
<keyword evidence="1" id="KW-0472">Membrane</keyword>